<feature type="domain" description="ARID" evidence="10">
    <location>
        <begin position="230"/>
        <end position="321"/>
    </location>
</feature>
<feature type="compositionally biased region" description="Basic and acidic residues" evidence="8">
    <location>
        <begin position="1656"/>
        <end position="1665"/>
    </location>
</feature>
<proteinExistence type="predicted"/>
<keyword evidence="3 7" id="KW-0863">Zinc-finger</keyword>
<evidence type="ECO:0008006" key="15">
    <source>
        <dbReference type="Google" id="ProtNLM"/>
    </source>
</evidence>
<dbReference type="Gene3D" id="2.60.120.650">
    <property type="entry name" value="Cupin"/>
    <property type="match status" value="1"/>
</dbReference>
<dbReference type="SMART" id="SM00249">
    <property type="entry name" value="PHD"/>
    <property type="match status" value="1"/>
</dbReference>
<dbReference type="OMA" id="GFDQVCK"/>
<dbReference type="SUPFAM" id="SSF57903">
    <property type="entry name" value="FYVE/PHD zinc finger"/>
    <property type="match status" value="1"/>
</dbReference>
<dbReference type="Pfam" id="PF01388">
    <property type="entry name" value="ARID"/>
    <property type="match status" value="1"/>
</dbReference>
<evidence type="ECO:0000256" key="8">
    <source>
        <dbReference type="SAM" id="MobiDB-lite"/>
    </source>
</evidence>
<evidence type="ECO:0000259" key="10">
    <source>
        <dbReference type="PROSITE" id="PS51011"/>
    </source>
</evidence>
<dbReference type="InterPro" id="IPR003349">
    <property type="entry name" value="JmjN"/>
</dbReference>
<feature type="region of interest" description="Disordered" evidence="8">
    <location>
        <begin position="1"/>
        <end position="39"/>
    </location>
</feature>
<dbReference type="InterPro" id="IPR001965">
    <property type="entry name" value="Znf_PHD"/>
</dbReference>
<dbReference type="InterPro" id="IPR011011">
    <property type="entry name" value="Znf_FYVE_PHD"/>
</dbReference>
<evidence type="ECO:0000256" key="1">
    <source>
        <dbReference type="ARBA" id="ARBA00004123"/>
    </source>
</evidence>
<evidence type="ECO:0000256" key="7">
    <source>
        <dbReference type="PROSITE-ProRule" id="PRU00146"/>
    </source>
</evidence>
<feature type="region of interest" description="Disordered" evidence="8">
    <location>
        <begin position="144"/>
        <end position="240"/>
    </location>
</feature>
<dbReference type="RefSeq" id="XP_001483192.2">
    <property type="nucleotide sequence ID" value="XM_001483142.1"/>
</dbReference>
<dbReference type="GO" id="GO:0003677">
    <property type="term" value="F:DNA binding"/>
    <property type="evidence" value="ECO:0007669"/>
    <property type="project" value="InterPro"/>
</dbReference>
<dbReference type="HOGENOM" id="CLU_240564_0_0_1"/>
<feature type="compositionally biased region" description="Polar residues" evidence="8">
    <location>
        <begin position="1589"/>
        <end position="1614"/>
    </location>
</feature>
<gene>
    <name evidence="13" type="ORF">PGUG_05147</name>
</gene>
<feature type="domain" description="JmjN" evidence="11">
    <location>
        <begin position="57"/>
        <end position="98"/>
    </location>
</feature>
<feature type="compositionally biased region" description="Polar residues" evidence="8">
    <location>
        <begin position="1539"/>
        <end position="1562"/>
    </location>
</feature>
<dbReference type="SMART" id="SM01014">
    <property type="entry name" value="ARID"/>
    <property type="match status" value="1"/>
</dbReference>
<dbReference type="Proteomes" id="UP000001997">
    <property type="component" value="Unassembled WGS sequence"/>
</dbReference>
<evidence type="ECO:0000256" key="6">
    <source>
        <dbReference type="ARBA" id="ARBA00023242"/>
    </source>
</evidence>
<dbReference type="VEuPathDB" id="FungiDB:PGUG_05147"/>
<dbReference type="PANTHER" id="PTHR10694:SF33">
    <property type="entry name" value="LYSINE-SPECIFIC DEMETHYLASE 5"/>
    <property type="match status" value="1"/>
</dbReference>
<dbReference type="GO" id="GO:0006355">
    <property type="term" value="P:regulation of DNA-templated transcription"/>
    <property type="evidence" value="ECO:0007669"/>
    <property type="project" value="TreeGrafter"/>
</dbReference>
<dbReference type="SMART" id="SM00558">
    <property type="entry name" value="JmjC"/>
    <property type="match status" value="1"/>
</dbReference>
<keyword evidence="6" id="KW-0539">Nucleus</keyword>
<dbReference type="SMART" id="SM00501">
    <property type="entry name" value="BRIGHT"/>
    <property type="match status" value="1"/>
</dbReference>
<feature type="domain" description="JmjC" evidence="12">
    <location>
        <begin position="506"/>
        <end position="719"/>
    </location>
</feature>
<dbReference type="InterPro" id="IPR036431">
    <property type="entry name" value="ARID_dom_sf"/>
</dbReference>
<dbReference type="Pfam" id="PF02373">
    <property type="entry name" value="JmjC"/>
    <property type="match status" value="1"/>
</dbReference>
<feature type="region of interest" description="Disordered" evidence="8">
    <location>
        <begin position="1473"/>
        <end position="1500"/>
    </location>
</feature>
<dbReference type="Gene3D" id="1.10.150.60">
    <property type="entry name" value="ARID DNA-binding domain"/>
    <property type="match status" value="1"/>
</dbReference>
<dbReference type="PROSITE" id="PS50016">
    <property type="entry name" value="ZF_PHD_2"/>
    <property type="match status" value="1"/>
</dbReference>
<feature type="compositionally biased region" description="Polar residues" evidence="8">
    <location>
        <begin position="1666"/>
        <end position="1685"/>
    </location>
</feature>
<feature type="region of interest" description="Disordered" evidence="8">
    <location>
        <begin position="634"/>
        <end position="653"/>
    </location>
</feature>
<protein>
    <recommendedName>
        <fullName evidence="15">PHD-type domain-containing protein</fullName>
    </recommendedName>
</protein>
<dbReference type="InterPro" id="IPR013637">
    <property type="entry name" value="Lys_sp_deMease-like_dom"/>
</dbReference>
<evidence type="ECO:0000256" key="4">
    <source>
        <dbReference type="ARBA" id="ARBA00022833"/>
    </source>
</evidence>
<keyword evidence="5" id="KW-0408">Iron</keyword>
<feature type="compositionally biased region" description="Basic and acidic residues" evidence="8">
    <location>
        <begin position="173"/>
        <end position="190"/>
    </location>
</feature>
<dbReference type="GO" id="GO:0000785">
    <property type="term" value="C:chromatin"/>
    <property type="evidence" value="ECO:0007669"/>
    <property type="project" value="TreeGrafter"/>
</dbReference>
<dbReference type="PROSITE" id="PS01359">
    <property type="entry name" value="ZF_PHD_1"/>
    <property type="match status" value="1"/>
</dbReference>
<feature type="compositionally biased region" description="Polar residues" evidence="8">
    <location>
        <begin position="1572"/>
        <end position="1582"/>
    </location>
</feature>
<organism evidence="13 14">
    <name type="scientific">Meyerozyma guilliermondii (strain ATCC 6260 / CBS 566 / DSM 6381 / JCM 1539 / NBRC 10279 / NRRL Y-324)</name>
    <name type="common">Yeast</name>
    <name type="synonym">Candida guilliermondii</name>
    <dbReference type="NCBI Taxonomy" id="294746"/>
    <lineage>
        <taxon>Eukaryota</taxon>
        <taxon>Fungi</taxon>
        <taxon>Dikarya</taxon>
        <taxon>Ascomycota</taxon>
        <taxon>Saccharomycotina</taxon>
        <taxon>Pichiomycetes</taxon>
        <taxon>Debaryomycetaceae</taxon>
        <taxon>Meyerozyma</taxon>
    </lineage>
</organism>
<dbReference type="InterPro" id="IPR019787">
    <property type="entry name" value="Znf_PHD-finger"/>
</dbReference>
<feature type="compositionally biased region" description="Polar residues" evidence="8">
    <location>
        <begin position="27"/>
        <end position="39"/>
    </location>
</feature>
<evidence type="ECO:0000259" key="11">
    <source>
        <dbReference type="PROSITE" id="PS51183"/>
    </source>
</evidence>
<dbReference type="PROSITE" id="PS51011">
    <property type="entry name" value="ARID"/>
    <property type="match status" value="1"/>
</dbReference>
<feature type="compositionally biased region" description="Basic and acidic residues" evidence="8">
    <location>
        <begin position="1478"/>
        <end position="1498"/>
    </location>
</feature>
<dbReference type="InterPro" id="IPR003347">
    <property type="entry name" value="JmjC_dom"/>
</dbReference>
<feature type="region of interest" description="Disordered" evidence="8">
    <location>
        <begin position="1538"/>
        <end position="1614"/>
    </location>
</feature>
<keyword evidence="4" id="KW-0862">Zinc</keyword>
<keyword evidence="2" id="KW-0479">Metal-binding</keyword>
<dbReference type="CDD" id="cd15518">
    <property type="entry name" value="PHD_Ecm5p_Lid2p_like"/>
    <property type="match status" value="1"/>
</dbReference>
<dbReference type="GO" id="GO:0008270">
    <property type="term" value="F:zinc ion binding"/>
    <property type="evidence" value="ECO:0007669"/>
    <property type="project" value="UniProtKB-KW"/>
</dbReference>
<dbReference type="Gene3D" id="3.30.40.10">
    <property type="entry name" value="Zinc/RING finger domain, C3HC4 (zinc finger)"/>
    <property type="match status" value="1"/>
</dbReference>
<feature type="compositionally biased region" description="Basic and acidic residues" evidence="8">
    <location>
        <begin position="144"/>
        <end position="159"/>
    </location>
</feature>
<dbReference type="GeneID" id="5124560"/>
<dbReference type="Pfam" id="PF08429">
    <property type="entry name" value="PLU-1"/>
    <property type="match status" value="1"/>
</dbReference>
<reference evidence="13 14" key="1">
    <citation type="journal article" date="2009" name="Nature">
        <title>Evolution of pathogenicity and sexual reproduction in eight Candida genomes.</title>
        <authorList>
            <person name="Butler G."/>
            <person name="Rasmussen M.D."/>
            <person name="Lin M.F."/>
            <person name="Santos M.A."/>
            <person name="Sakthikumar S."/>
            <person name="Munro C.A."/>
            <person name="Rheinbay E."/>
            <person name="Grabherr M."/>
            <person name="Forche A."/>
            <person name="Reedy J.L."/>
            <person name="Agrafioti I."/>
            <person name="Arnaud M.B."/>
            <person name="Bates S."/>
            <person name="Brown A.J."/>
            <person name="Brunke S."/>
            <person name="Costanzo M.C."/>
            <person name="Fitzpatrick D.A."/>
            <person name="de Groot P.W."/>
            <person name="Harris D."/>
            <person name="Hoyer L.L."/>
            <person name="Hube B."/>
            <person name="Klis F.M."/>
            <person name="Kodira C."/>
            <person name="Lennard N."/>
            <person name="Logue M.E."/>
            <person name="Martin R."/>
            <person name="Neiman A.M."/>
            <person name="Nikolaou E."/>
            <person name="Quail M.A."/>
            <person name="Quinn J."/>
            <person name="Santos M.C."/>
            <person name="Schmitzberger F.F."/>
            <person name="Sherlock G."/>
            <person name="Shah P."/>
            <person name="Silverstein K.A."/>
            <person name="Skrzypek M.S."/>
            <person name="Soll D."/>
            <person name="Staggs R."/>
            <person name="Stansfield I."/>
            <person name="Stumpf M.P."/>
            <person name="Sudbery P.E."/>
            <person name="Srikantha T."/>
            <person name="Zeng Q."/>
            <person name="Berman J."/>
            <person name="Berriman M."/>
            <person name="Heitman J."/>
            <person name="Gow N.A."/>
            <person name="Lorenz M.C."/>
            <person name="Birren B.W."/>
            <person name="Kellis M."/>
            <person name="Cuomo C.A."/>
        </authorList>
    </citation>
    <scope>NUCLEOTIDE SEQUENCE [LARGE SCALE GENOMIC DNA]</scope>
    <source>
        <strain evidence="14">ATCC 6260 / CBS 566 / DSM 6381 / JCM 1539 / NBRC 10279 / NRRL Y-324</strain>
    </source>
</reference>
<dbReference type="eggNOG" id="KOG1246">
    <property type="taxonomic scope" value="Eukaryota"/>
</dbReference>
<dbReference type="CDD" id="cd16100">
    <property type="entry name" value="ARID"/>
    <property type="match status" value="1"/>
</dbReference>
<dbReference type="GO" id="GO:0005634">
    <property type="term" value="C:nucleus"/>
    <property type="evidence" value="ECO:0007669"/>
    <property type="project" value="UniProtKB-SubCell"/>
</dbReference>
<accession>A5DPE6</accession>
<sequence>MTEAEPHPHKYISIPPQLAPRDPDGSSYGSVDSQLSDGQVAKSTPQIALSSSFANAIPTFILHEEDLGDPMNFVETHKEAGKQFGAIKVVVPNELRSKIGAPTTLSPDTIEFNTTQLRCTTMKQEIHKRVQFVNDLFTFYRGKEAEKSEPSTEKPKPDQIPEPLKVPEMPAEPAKETTSEPPEQAKKPSDQLEPLEPVKISDPLSEQMGSSQEPKSDFSAPDSSQLASAQEVKPEFSSATPASTNFAVSDLFTKLPTLVNRPIDLYSLYHCVIKRGGFQKVDSWSSIGFDMGYKPEEITKWKNELSSIYEKYLLPFEKSHFSSSNSHKRSFEETHSYLAGSSKTFKRFTRSKIAKGIPLNLPSYIKVSPTTDDEQKKILKNQLSASSQVKQAFGSITGDCVDDEVVLARSFIKGQPRNLQQLMVKDSKVQQNIIKNNQQTFSESLEISSQDFEALFWSTISQNSLEPLEIEVARQLSSFVHSPRFHRLTTHTNNDFTEKSTEKSMEAATNPWNLYNIACAPNSLLGILTDLDITTQDIYHPTTNVNMTFGFENWRCEDHFLQLCDYLHYGASKLWHFIPESEMDKFEDLLDTLNHNENVEISSKEPKLTADALEAILDPIASIADSTRYEHRSPPLENLIKKSPRKKSQRNQDYLVSPEQLKKHNIKYYTALQGPGEFIIKYPKVYSCNLSSGLNVGAEVNLATVSWLDYALVAEKWLSSQHIIPAFSSFKMLTNFANLYDNGNGKVNFDSHFFPVAENHLSNRVDTELENRELVRKMLNHPKEIVADERTSNINNWISDIDMSSAFPSKVVVTAVDSSLALTMSLQNFLDLGEQIMNNPELKAELHLYYTDDRLKAFCRSLSSYSIDYNEWMNSYREFFASSSEPNLRNIKALLAEGDKIKAAMSSSNSTLSQDGDAKKYFQALENLRNFVNRANDIVEECQIILNVKHQQRIRGGSNEDQDCEDYLSRLYSVLKLLPTLGFSSPETEQIMELKVEIENFDRAARSLISKPRATVRDFEDLIDLGMSFGLVLPSLSLLKRLKERIGWIETYETIVSGGDPFASKVDHYTLEHLVEFAALGLKVLGSNDRPMLAMVHQIINSSKEYSNGVAKIISVEYADEVDLQKLDSIINDVEARSRTKNEERLIASAEVYKQLIELRNHSSMLEKFKEVSNGMKDGIAYQYQQAKHIQKQIEGSGLKFKCTIIADSLSRCDEWISSLYQYLEKVEYPSAFHPETPNDVNVKLTLHSGLIKTCCKIHAKCKMSFDMESDNYLKSSSYQFFRGDDEDKTGETAELDTSLPETSLLEPNEPSKPAIYCLCREAEFGDMIECDACKEWYHTGCVNETDEMDDDSKYLCPMCAAVEGISQSITIKSARMSELEDFLNTANGLKAVPPNELRSLQALVDLTKNSRETFEHFLKTSEKYGKNERLGRLRFILRKVYGAPVFAEDVYVKVVDEVRKLQSEISPQVTIATESNTKQHSEKVHYESKSLDSEDKNNSVSLTDALPAQIPSQKSIELDVSDTQNFSSLNTPYLAASVPNSGSESVVSSQVMGTETSSMGHSSGVFEKNTEGYSNGNWSDSNEFEPPTSESSSLKVANVESQNQDPTSQDVDLGNITANKEMNIDEKLLIKESHSSTENVQEAQKCVKLNGINAHDSDNLERNQESQNTSNKSLDTNNTQDTIPITTENSIEQKMVDALAPVLGKEARLE</sequence>
<comment type="subcellular location">
    <subcellularLocation>
        <location evidence="1">Nucleus</location>
    </subcellularLocation>
</comment>
<feature type="domain" description="PHD-type" evidence="9">
    <location>
        <begin position="1315"/>
        <end position="1363"/>
    </location>
</feature>
<dbReference type="STRING" id="294746.A5DPE6"/>
<dbReference type="InterPro" id="IPR001606">
    <property type="entry name" value="ARID_dom"/>
</dbReference>
<evidence type="ECO:0000313" key="13">
    <source>
        <dbReference type="EMBL" id="EDK41049.2"/>
    </source>
</evidence>
<dbReference type="EMBL" id="CH408160">
    <property type="protein sequence ID" value="EDK41049.2"/>
    <property type="molecule type" value="Genomic_DNA"/>
</dbReference>
<dbReference type="SUPFAM" id="SSF46774">
    <property type="entry name" value="ARID-like"/>
    <property type="match status" value="1"/>
</dbReference>
<evidence type="ECO:0000256" key="5">
    <source>
        <dbReference type="ARBA" id="ARBA00023004"/>
    </source>
</evidence>
<evidence type="ECO:0000259" key="9">
    <source>
        <dbReference type="PROSITE" id="PS50016"/>
    </source>
</evidence>
<evidence type="ECO:0000256" key="2">
    <source>
        <dbReference type="ARBA" id="ARBA00022723"/>
    </source>
</evidence>
<dbReference type="InParanoid" id="A5DPE6"/>
<dbReference type="Pfam" id="PF00628">
    <property type="entry name" value="PHD"/>
    <property type="match status" value="1"/>
</dbReference>
<dbReference type="PANTHER" id="PTHR10694">
    <property type="entry name" value="LYSINE-SPECIFIC DEMETHYLASE"/>
    <property type="match status" value="1"/>
</dbReference>
<dbReference type="InterPro" id="IPR019786">
    <property type="entry name" value="Zinc_finger_PHD-type_CS"/>
</dbReference>
<evidence type="ECO:0000259" key="12">
    <source>
        <dbReference type="PROSITE" id="PS51184"/>
    </source>
</evidence>
<dbReference type="FunCoup" id="A5DPE6">
    <property type="interactions" value="344"/>
</dbReference>
<feature type="region of interest" description="Disordered" evidence="8">
    <location>
        <begin position="1653"/>
        <end position="1685"/>
    </location>
</feature>
<evidence type="ECO:0000313" key="14">
    <source>
        <dbReference type="Proteomes" id="UP000001997"/>
    </source>
</evidence>
<name>A5DPE6_PICGU</name>
<dbReference type="InterPro" id="IPR013083">
    <property type="entry name" value="Znf_RING/FYVE/PHD"/>
</dbReference>
<dbReference type="PROSITE" id="PS51184">
    <property type="entry name" value="JMJC"/>
    <property type="match status" value="1"/>
</dbReference>
<dbReference type="OrthoDB" id="1678912at2759"/>
<dbReference type="PROSITE" id="PS51183">
    <property type="entry name" value="JMJN"/>
    <property type="match status" value="1"/>
</dbReference>
<keyword evidence="14" id="KW-1185">Reference proteome</keyword>
<dbReference type="KEGG" id="pgu:PGUG_05147"/>
<dbReference type="GO" id="GO:0034647">
    <property type="term" value="F:histone H3K4me/H3K4me2/H3K4me3 demethylase activity"/>
    <property type="evidence" value="ECO:0007669"/>
    <property type="project" value="TreeGrafter"/>
</dbReference>
<evidence type="ECO:0000256" key="3">
    <source>
        <dbReference type="ARBA" id="ARBA00022771"/>
    </source>
</evidence>